<feature type="compositionally biased region" description="Basic and acidic residues" evidence="2">
    <location>
        <begin position="75"/>
        <end position="92"/>
    </location>
</feature>
<keyword evidence="3" id="KW-0472">Membrane</keyword>
<dbReference type="EMBL" id="BONC01000002">
    <property type="protein sequence ID" value="GIF54422.1"/>
    <property type="molecule type" value="Genomic_DNA"/>
</dbReference>
<evidence type="ECO:0000256" key="1">
    <source>
        <dbReference type="ARBA" id="ARBA00022729"/>
    </source>
</evidence>
<feature type="transmembrane region" description="Helical" evidence="3">
    <location>
        <begin position="26"/>
        <end position="47"/>
    </location>
</feature>
<feature type="region of interest" description="Disordered" evidence="2">
    <location>
        <begin position="71"/>
        <end position="95"/>
    </location>
</feature>
<dbReference type="SUPFAM" id="SSF51261">
    <property type="entry name" value="Duplicated hybrid motif"/>
    <property type="match status" value="1"/>
</dbReference>
<feature type="region of interest" description="Disordered" evidence="2">
    <location>
        <begin position="1"/>
        <end position="21"/>
    </location>
</feature>
<feature type="domain" description="M23ase beta-sheet core" evidence="4">
    <location>
        <begin position="122"/>
        <end position="216"/>
    </location>
</feature>
<proteinExistence type="predicted"/>
<keyword evidence="6" id="KW-1185">Reference proteome</keyword>
<dbReference type="PANTHER" id="PTHR21666">
    <property type="entry name" value="PEPTIDASE-RELATED"/>
    <property type="match status" value="1"/>
</dbReference>
<evidence type="ECO:0000313" key="6">
    <source>
        <dbReference type="Proteomes" id="UP000624325"/>
    </source>
</evidence>
<dbReference type="CDD" id="cd12797">
    <property type="entry name" value="M23_peptidase"/>
    <property type="match status" value="1"/>
</dbReference>
<accession>A0ABQ4BV87</accession>
<sequence length="236" mass="25225">MRQRLSSEKDRYRGRRRVPTPPRSRYAIVVTGAFVGAGVVALGASAMPDAKAVDPQVLDALHGSAVDNALQERGQSAEKASRSEDRSADKMETSLAEPSDIWQLPLTGYTFTNPYGMQGKQLHAGIDLVAPEGTPFAAMHAGVVKEAGWIGGYGMAVIIDHGDGTEIIYGHARQVFVQKGQEVKAGDMIGLVGSTGHAYGSQLCIETQVDGESTDPIPFLKERDVDIQLQVASIYG</sequence>
<dbReference type="Proteomes" id="UP000624325">
    <property type="component" value="Unassembled WGS sequence"/>
</dbReference>
<protein>
    <recommendedName>
        <fullName evidence="4">M23ase beta-sheet core domain-containing protein</fullName>
    </recommendedName>
</protein>
<dbReference type="RefSeq" id="WP_203700131.1">
    <property type="nucleotide sequence ID" value="NZ_BAAALU010000011.1"/>
</dbReference>
<comment type="caution">
    <text evidence="5">The sequence shown here is derived from an EMBL/GenBank/DDBJ whole genome shotgun (WGS) entry which is preliminary data.</text>
</comment>
<dbReference type="InterPro" id="IPR050570">
    <property type="entry name" value="Cell_wall_metabolism_enzyme"/>
</dbReference>
<dbReference type="Gene3D" id="2.70.70.10">
    <property type="entry name" value="Glucose Permease (Domain IIA)"/>
    <property type="match status" value="1"/>
</dbReference>
<keyword evidence="3" id="KW-0812">Transmembrane</keyword>
<dbReference type="PANTHER" id="PTHR21666:SF289">
    <property type="entry name" value="L-ALA--D-GLU ENDOPEPTIDASE"/>
    <property type="match status" value="1"/>
</dbReference>
<reference evidence="5 6" key="1">
    <citation type="submission" date="2021-01" db="EMBL/GenBank/DDBJ databases">
        <title>Whole genome shotgun sequence of Asanoa iriomotensis NBRC 100142.</title>
        <authorList>
            <person name="Komaki H."/>
            <person name="Tamura T."/>
        </authorList>
    </citation>
    <scope>NUCLEOTIDE SEQUENCE [LARGE SCALE GENOMIC DNA]</scope>
    <source>
        <strain evidence="5 6">NBRC 100142</strain>
    </source>
</reference>
<keyword evidence="3" id="KW-1133">Transmembrane helix</keyword>
<gene>
    <name evidence="5" type="ORF">Air01nite_05170</name>
</gene>
<evidence type="ECO:0000259" key="4">
    <source>
        <dbReference type="Pfam" id="PF01551"/>
    </source>
</evidence>
<dbReference type="InterPro" id="IPR011055">
    <property type="entry name" value="Dup_hybrid_motif"/>
</dbReference>
<dbReference type="Pfam" id="PF01551">
    <property type="entry name" value="Peptidase_M23"/>
    <property type="match status" value="1"/>
</dbReference>
<evidence type="ECO:0000256" key="2">
    <source>
        <dbReference type="SAM" id="MobiDB-lite"/>
    </source>
</evidence>
<evidence type="ECO:0000256" key="3">
    <source>
        <dbReference type="SAM" id="Phobius"/>
    </source>
</evidence>
<dbReference type="InterPro" id="IPR016047">
    <property type="entry name" value="M23ase_b-sheet_dom"/>
</dbReference>
<feature type="compositionally biased region" description="Basic and acidic residues" evidence="2">
    <location>
        <begin position="1"/>
        <end position="11"/>
    </location>
</feature>
<name>A0ABQ4BV87_9ACTN</name>
<organism evidence="5 6">
    <name type="scientific">Asanoa iriomotensis</name>
    <dbReference type="NCBI Taxonomy" id="234613"/>
    <lineage>
        <taxon>Bacteria</taxon>
        <taxon>Bacillati</taxon>
        <taxon>Actinomycetota</taxon>
        <taxon>Actinomycetes</taxon>
        <taxon>Micromonosporales</taxon>
        <taxon>Micromonosporaceae</taxon>
        <taxon>Asanoa</taxon>
    </lineage>
</organism>
<evidence type="ECO:0000313" key="5">
    <source>
        <dbReference type="EMBL" id="GIF54422.1"/>
    </source>
</evidence>
<keyword evidence="1" id="KW-0732">Signal</keyword>